<protein>
    <submittedName>
        <fullName evidence="3">DNA helicase</fullName>
    </submittedName>
</protein>
<evidence type="ECO:0000313" key="4">
    <source>
        <dbReference type="Proteomes" id="UP000558113"/>
    </source>
</evidence>
<dbReference type="Pfam" id="PF00271">
    <property type="entry name" value="Helicase_C"/>
    <property type="match status" value="1"/>
</dbReference>
<dbReference type="RefSeq" id="WP_161704320.1">
    <property type="nucleotide sequence ID" value="NZ_JAAAMU010000024.1"/>
</dbReference>
<feature type="region of interest" description="Disordered" evidence="1">
    <location>
        <begin position="51"/>
        <end position="72"/>
    </location>
</feature>
<keyword evidence="4" id="KW-1185">Reference proteome</keyword>
<keyword evidence="3" id="KW-0547">Nucleotide-binding</keyword>
<dbReference type="SMART" id="SM00490">
    <property type="entry name" value="HELICc"/>
    <property type="match status" value="1"/>
</dbReference>
<dbReference type="PROSITE" id="PS51194">
    <property type="entry name" value="HELICASE_CTER"/>
    <property type="match status" value="1"/>
</dbReference>
<dbReference type="SUPFAM" id="SSF52540">
    <property type="entry name" value="P-loop containing nucleoside triphosphate hydrolases"/>
    <property type="match status" value="2"/>
</dbReference>
<name>A0A7X4YUM9_9BACL</name>
<accession>A0A7X4YUM9</accession>
<dbReference type="EMBL" id="JAAAMU010000024">
    <property type="protein sequence ID" value="NBC72892.1"/>
    <property type="molecule type" value="Genomic_DNA"/>
</dbReference>
<dbReference type="OrthoDB" id="713315at2"/>
<gene>
    <name evidence="3" type="ORF">GT003_28255</name>
</gene>
<dbReference type="InterPro" id="IPR001650">
    <property type="entry name" value="Helicase_C-like"/>
</dbReference>
<dbReference type="Proteomes" id="UP000558113">
    <property type="component" value="Unassembled WGS sequence"/>
</dbReference>
<comment type="caution">
    <text evidence="3">The sequence shown here is derived from an EMBL/GenBank/DDBJ whole genome shotgun (WGS) entry which is preliminary data.</text>
</comment>
<proteinExistence type="predicted"/>
<keyword evidence="3" id="KW-0378">Hydrolase</keyword>
<dbReference type="GO" id="GO:0004386">
    <property type="term" value="F:helicase activity"/>
    <property type="evidence" value="ECO:0007669"/>
    <property type="project" value="UniProtKB-KW"/>
</dbReference>
<feature type="domain" description="Helicase C-terminal" evidence="2">
    <location>
        <begin position="814"/>
        <end position="970"/>
    </location>
</feature>
<dbReference type="AlphaFoldDB" id="A0A7X4YUM9"/>
<dbReference type="NCBIfam" id="NF038325">
    <property type="entry name" value="DISARM_DrmAS"/>
    <property type="match status" value="1"/>
</dbReference>
<keyword evidence="3" id="KW-0347">Helicase</keyword>
<organism evidence="3 4">
    <name type="scientific">Paenibacillus sacheonensis</name>
    <dbReference type="NCBI Taxonomy" id="742054"/>
    <lineage>
        <taxon>Bacteria</taxon>
        <taxon>Bacillati</taxon>
        <taxon>Bacillota</taxon>
        <taxon>Bacilli</taxon>
        <taxon>Bacillales</taxon>
        <taxon>Paenibacillaceae</taxon>
        <taxon>Paenibacillus</taxon>
    </lineage>
</organism>
<evidence type="ECO:0000313" key="3">
    <source>
        <dbReference type="EMBL" id="NBC72892.1"/>
    </source>
</evidence>
<evidence type="ECO:0000259" key="2">
    <source>
        <dbReference type="PROSITE" id="PS51194"/>
    </source>
</evidence>
<reference evidence="3 4" key="1">
    <citation type="submission" date="2020-01" db="EMBL/GenBank/DDBJ databases">
        <title>Paenibacillus soybeanensis sp. nov. isolated from the nodules of soybean (Glycine max(L.) Merr).</title>
        <authorList>
            <person name="Wang H."/>
        </authorList>
    </citation>
    <scope>NUCLEOTIDE SEQUENCE [LARGE SCALE GENOMIC DNA]</scope>
    <source>
        <strain evidence="3 4">DSM 23054</strain>
    </source>
</reference>
<evidence type="ECO:0000256" key="1">
    <source>
        <dbReference type="SAM" id="MobiDB-lite"/>
    </source>
</evidence>
<keyword evidence="3" id="KW-0067">ATP-binding</keyword>
<dbReference type="CDD" id="cd18785">
    <property type="entry name" value="SF2_C"/>
    <property type="match status" value="1"/>
</dbReference>
<sequence>MGQSTMVSIRNELIERMNLELVGPNYNEEELNESPTQRYLTGIIWPMGSQVEEEDDEEVVTEEEGEESGAPERTAPLMQAMKPSSIGLSFVVENGVRQLDMEVNWGQYVQEGDRKNPLWKRNHVVNMISLDVLPADGVRRSYLTVNSGVFLELISRPMNDIHNRHAVSLFLVNRNPLPEKGSKDELCLFQPEIRLFGKKDTYPFSVRKLVIKQKTKYPDVAADELLYRNQTVFAVGHGVSVIWGEVSEDNQNARELKTVIMPVHEIPRVIPPNWEGEGSMDMMDLAQAEDGDAIHDLLNPLLDDYDNWIWEQEDASDLLDGELKITATEHLKSCRESLNRMRKGLDLIRSSEDNGHVLEAFRFANRSMAMQRAQSMWARVASKQKDWSNGPDPTRKSQWRPFQIAFILQSITGIVEPTHVDRQIADLLWFPTGGGKTEAYLGLAAFVIAIRRLRKEHDAMRGDAGVTVLMRYTLRLLTIQQFQRASTLICACEVIRNENPEKWGAEPFRIGLWVGSKNTPNDFDKCEEVLSSKTYSSSSTTPVQLVSCPWCGAELKRKNYYANRKLRRVIIGCSRDACVFHRSKNPEGIPAVVSDEEIYRLLPTMIIGTVDKFARMPWVAETQSLVGKVKGQTKYWGFTAEGADETTEGWRRSVLKSNPPAGDFVDNRPLLPPDLIIQDELHLIAGPLGTMVGLYETAIDYLSGREIEGKRIGPKVVASTATIRRAREQILSLFARKPAIFPSPGLLAGDSYFSVEQSLRTTPGRTYVGIFAPGRSIKTALVRVYAALLAATDAINEDEKSLDPYRTLVGYFNSLRELGGAVRLIEDDVKARINVLSKRIKGQRFEYKARVLRENAPELTSRVDSSQIPELLQRLEQPFYSKDPGVAPVDVVLASNMISVGVDVSRLGLMVVTGQPKTTAEYIQATSRVGREYPGLVFTVYNWARPRDVSHYERFGSYHSALYRYVEAISVTPFSSRARDRALSATLVMMSRLNIPGIAKRDQAKKFKPNHHLVSEMKEYLKQRVGNIEAGKFKEVNEHLQRYIDEWESKTMESALVYDRALKKPKLMYSLGEKPKGAIFGVPNSMRDVEKSVGIYLKE</sequence>
<feature type="compositionally biased region" description="Acidic residues" evidence="1">
    <location>
        <begin position="51"/>
        <end position="69"/>
    </location>
</feature>
<dbReference type="InterPro" id="IPR027417">
    <property type="entry name" value="P-loop_NTPase"/>
</dbReference>
<dbReference type="Gene3D" id="3.40.50.300">
    <property type="entry name" value="P-loop containing nucleotide triphosphate hydrolases"/>
    <property type="match status" value="1"/>
</dbReference>